<feature type="domain" description="Ig-like" evidence="6">
    <location>
        <begin position="13"/>
        <end position="123"/>
    </location>
</feature>
<gene>
    <name evidence="7" type="primary">LOC122146449</name>
</gene>
<protein>
    <submittedName>
        <fullName evidence="7">CMRF35-like molecule 5 isoform X2</fullName>
    </submittedName>
</protein>
<feature type="compositionally biased region" description="Polar residues" evidence="4">
    <location>
        <begin position="164"/>
        <end position="176"/>
    </location>
</feature>
<dbReference type="InterPro" id="IPR050671">
    <property type="entry name" value="CD300_family_receptors"/>
</dbReference>
<dbReference type="InterPro" id="IPR013106">
    <property type="entry name" value="Ig_V-set"/>
</dbReference>
<dbReference type="Pfam" id="PF07686">
    <property type="entry name" value="V-set"/>
    <property type="match status" value="1"/>
</dbReference>
<evidence type="ECO:0000256" key="1">
    <source>
        <dbReference type="ARBA" id="ARBA00004370"/>
    </source>
</evidence>
<keyword evidence="5" id="KW-0732">Signal</keyword>
<keyword evidence="3" id="KW-0472">Membrane</keyword>
<name>A0A9R0B3W0_CYPCA</name>
<dbReference type="GO" id="GO:0005886">
    <property type="term" value="C:plasma membrane"/>
    <property type="evidence" value="ECO:0007669"/>
    <property type="project" value="TreeGrafter"/>
</dbReference>
<evidence type="ECO:0000256" key="4">
    <source>
        <dbReference type="SAM" id="MobiDB-lite"/>
    </source>
</evidence>
<accession>A0A9R0B3W0</accession>
<dbReference type="Proteomes" id="UP001155660">
    <property type="component" value="Chromosome A1"/>
</dbReference>
<organism evidence="7">
    <name type="scientific">Cyprinus carpio</name>
    <name type="common">Common carp</name>
    <dbReference type="NCBI Taxonomy" id="7962"/>
    <lineage>
        <taxon>Eukaryota</taxon>
        <taxon>Metazoa</taxon>
        <taxon>Chordata</taxon>
        <taxon>Craniata</taxon>
        <taxon>Vertebrata</taxon>
        <taxon>Euteleostomi</taxon>
        <taxon>Actinopterygii</taxon>
        <taxon>Neopterygii</taxon>
        <taxon>Teleostei</taxon>
        <taxon>Ostariophysi</taxon>
        <taxon>Cypriniformes</taxon>
        <taxon>Cyprinidae</taxon>
        <taxon>Cyprininae</taxon>
        <taxon>Cyprinus</taxon>
    </lineage>
</organism>
<evidence type="ECO:0000259" key="6">
    <source>
        <dbReference type="PROSITE" id="PS50835"/>
    </source>
</evidence>
<sequence length="227" mass="25733">MKIIWTFTLLMIPDVVRSISVKGYSDGEVNITCRYVEKDTQNTKYFCKGKKPEKEKGKWCIELIRTEEKDKWVHSGRFSLYDDTRAAVFTVTFRDLSEQDSGMYQCAVDRTMKKDSYTEVKMNVRKERDKHQTTSSSLSSVKPPLITSPSPVTDTDSSSKRSHTTPANSEATGDSQIVVTSAEDLNYAVVNFQKKAVCPDRVSLRNNQDYSEYAAVNHLTSHSRGCV</sequence>
<dbReference type="GeneID" id="122146449"/>
<reference evidence="7" key="1">
    <citation type="submission" date="2025-08" db="UniProtKB">
        <authorList>
            <consortium name="RefSeq"/>
        </authorList>
    </citation>
    <scope>IDENTIFICATION</scope>
    <source>
        <tissue evidence="7">Muscle</tissue>
    </source>
</reference>
<proteinExistence type="predicted"/>
<feature type="chain" id="PRO_5040401460" evidence="5">
    <location>
        <begin position="19"/>
        <end position="227"/>
    </location>
</feature>
<dbReference type="InterPro" id="IPR007110">
    <property type="entry name" value="Ig-like_dom"/>
</dbReference>
<feature type="signal peptide" evidence="5">
    <location>
        <begin position="1"/>
        <end position="18"/>
    </location>
</feature>
<feature type="compositionally biased region" description="Low complexity" evidence="4">
    <location>
        <begin position="147"/>
        <end position="156"/>
    </location>
</feature>
<dbReference type="PROSITE" id="PS50835">
    <property type="entry name" value="IG_LIKE"/>
    <property type="match status" value="1"/>
</dbReference>
<dbReference type="RefSeq" id="XP_042621158.1">
    <property type="nucleotide sequence ID" value="XM_042765224.1"/>
</dbReference>
<keyword evidence="2" id="KW-0812">Transmembrane</keyword>
<evidence type="ECO:0000256" key="2">
    <source>
        <dbReference type="ARBA" id="ARBA00022692"/>
    </source>
</evidence>
<feature type="region of interest" description="Disordered" evidence="4">
    <location>
        <begin position="125"/>
        <end position="176"/>
    </location>
</feature>
<evidence type="ECO:0000256" key="5">
    <source>
        <dbReference type="SAM" id="SignalP"/>
    </source>
</evidence>
<evidence type="ECO:0000256" key="3">
    <source>
        <dbReference type="ARBA" id="ARBA00023136"/>
    </source>
</evidence>
<dbReference type="PANTHER" id="PTHR11860:SF118">
    <property type="entry name" value="CMRF35-LIKE MOLECULE 3-RELATED"/>
    <property type="match status" value="1"/>
</dbReference>
<dbReference type="GO" id="GO:0004888">
    <property type="term" value="F:transmembrane signaling receptor activity"/>
    <property type="evidence" value="ECO:0007669"/>
    <property type="project" value="TreeGrafter"/>
</dbReference>
<evidence type="ECO:0000313" key="7">
    <source>
        <dbReference type="RefSeq" id="XP_042621158.1"/>
    </source>
</evidence>
<dbReference type="AlphaFoldDB" id="A0A9R0B3W0"/>
<comment type="subcellular location">
    <subcellularLocation>
        <location evidence="1">Membrane</location>
    </subcellularLocation>
</comment>
<dbReference type="PANTHER" id="PTHR11860">
    <property type="entry name" value="POLYMERIC-IMMUNOGLOBULIN RECEPTOR"/>
    <property type="match status" value="1"/>
</dbReference>